<keyword evidence="1" id="KW-0238">DNA-binding</keyword>
<dbReference type="EMBL" id="LAZR01023306">
    <property type="protein sequence ID" value="KKL78954.1"/>
    <property type="molecule type" value="Genomic_DNA"/>
</dbReference>
<proteinExistence type="predicted"/>
<dbReference type="PROSITE" id="PS51900">
    <property type="entry name" value="CB"/>
    <property type="match status" value="1"/>
</dbReference>
<sequence>MMIDAELSDYLASLRARGLSEDTIRRRKGTLTRFLRHLVEKGISEPSAVTQEHIDTYLFFLTQEYRTAQGKPISVHHLRSYHESLKGFFGRLEKKGTILRSPYGLKNLPRLPRPPSLPEVLTPEEI</sequence>
<dbReference type="AlphaFoldDB" id="A0A0F9EY56"/>
<dbReference type="InterPro" id="IPR010998">
    <property type="entry name" value="Integrase_recombinase_N"/>
</dbReference>
<dbReference type="SUPFAM" id="SSF56349">
    <property type="entry name" value="DNA breaking-rejoining enzymes"/>
    <property type="match status" value="1"/>
</dbReference>
<evidence type="ECO:0000256" key="1">
    <source>
        <dbReference type="ARBA" id="ARBA00023125"/>
    </source>
</evidence>
<feature type="non-terminal residue" evidence="3">
    <location>
        <position position="126"/>
    </location>
</feature>
<comment type="caution">
    <text evidence="3">The sequence shown here is derived from an EMBL/GenBank/DDBJ whole genome shotgun (WGS) entry which is preliminary data.</text>
</comment>
<protein>
    <recommendedName>
        <fullName evidence="2">Core-binding (CB) domain-containing protein</fullName>
    </recommendedName>
</protein>
<dbReference type="Gene3D" id="1.10.150.130">
    <property type="match status" value="1"/>
</dbReference>
<dbReference type="InterPro" id="IPR044068">
    <property type="entry name" value="CB"/>
</dbReference>
<evidence type="ECO:0000313" key="3">
    <source>
        <dbReference type="EMBL" id="KKL78954.1"/>
    </source>
</evidence>
<feature type="domain" description="Core-binding (CB)" evidence="2">
    <location>
        <begin position="1"/>
        <end position="93"/>
    </location>
</feature>
<reference evidence="3" key="1">
    <citation type="journal article" date="2015" name="Nature">
        <title>Complex archaea that bridge the gap between prokaryotes and eukaryotes.</title>
        <authorList>
            <person name="Spang A."/>
            <person name="Saw J.H."/>
            <person name="Jorgensen S.L."/>
            <person name="Zaremba-Niedzwiedzka K."/>
            <person name="Martijn J."/>
            <person name="Lind A.E."/>
            <person name="van Eijk R."/>
            <person name="Schleper C."/>
            <person name="Guy L."/>
            <person name="Ettema T.J."/>
        </authorList>
    </citation>
    <scope>NUCLEOTIDE SEQUENCE</scope>
</reference>
<dbReference type="InterPro" id="IPR011010">
    <property type="entry name" value="DNA_brk_join_enz"/>
</dbReference>
<accession>A0A0F9EY56</accession>
<name>A0A0F9EY56_9ZZZZ</name>
<dbReference type="GO" id="GO:0003677">
    <property type="term" value="F:DNA binding"/>
    <property type="evidence" value="ECO:0007669"/>
    <property type="project" value="UniProtKB-KW"/>
</dbReference>
<organism evidence="3">
    <name type="scientific">marine sediment metagenome</name>
    <dbReference type="NCBI Taxonomy" id="412755"/>
    <lineage>
        <taxon>unclassified sequences</taxon>
        <taxon>metagenomes</taxon>
        <taxon>ecological metagenomes</taxon>
    </lineage>
</organism>
<gene>
    <name evidence="3" type="ORF">LCGC14_2019700</name>
</gene>
<evidence type="ECO:0000259" key="2">
    <source>
        <dbReference type="PROSITE" id="PS51900"/>
    </source>
</evidence>